<organism evidence="3 4">
    <name type="scientific">Amycolatopsis rhabdoformis</name>
    <dbReference type="NCBI Taxonomy" id="1448059"/>
    <lineage>
        <taxon>Bacteria</taxon>
        <taxon>Bacillati</taxon>
        <taxon>Actinomycetota</taxon>
        <taxon>Actinomycetes</taxon>
        <taxon>Pseudonocardiales</taxon>
        <taxon>Pseudonocardiaceae</taxon>
        <taxon>Amycolatopsis</taxon>
    </lineage>
</organism>
<reference evidence="3 4" key="1">
    <citation type="journal article" date="2015" name="Int. J. Syst. Evol. Microbiol.">
        <title>Amycolatopsis rhabdoformis sp. nov., an actinomycete isolated from a tropical forest soil.</title>
        <authorList>
            <person name="Souza W.R."/>
            <person name="Silva R.E."/>
            <person name="Goodfellow M."/>
            <person name="Busarakam K."/>
            <person name="Figueiro F.S."/>
            <person name="Ferreira D."/>
            <person name="Rodrigues-Filho E."/>
            <person name="Moraes L.A.B."/>
            <person name="Zucchi T.D."/>
        </authorList>
    </citation>
    <scope>NUCLEOTIDE SEQUENCE [LARGE SCALE GENOMIC DNA]</scope>
    <source>
        <strain evidence="3 4">NCIMB 14900</strain>
    </source>
</reference>
<dbReference type="Pfam" id="PF13561">
    <property type="entry name" value="adh_short_C2"/>
    <property type="match status" value="1"/>
</dbReference>
<protein>
    <submittedName>
        <fullName evidence="3">SDR family oxidoreductase</fullName>
    </submittedName>
</protein>
<evidence type="ECO:0000313" key="3">
    <source>
        <dbReference type="EMBL" id="WSE31629.1"/>
    </source>
</evidence>
<evidence type="ECO:0000313" key="4">
    <source>
        <dbReference type="Proteomes" id="UP001330812"/>
    </source>
</evidence>
<dbReference type="InterPro" id="IPR020904">
    <property type="entry name" value="Sc_DH/Rdtase_CS"/>
</dbReference>
<evidence type="ECO:0000256" key="1">
    <source>
        <dbReference type="ARBA" id="ARBA00006484"/>
    </source>
</evidence>
<dbReference type="Proteomes" id="UP001330812">
    <property type="component" value="Chromosome"/>
</dbReference>
<proteinExistence type="inferred from homology"/>
<sequence>MTTPPPVAVLTGGAGDLGSATAARLARDGHRLLVVDVDGARVEATVAALRADGATAEGHTADVSDPAQVAAYADHAARLGPVRAFFNNAGIEGPRALIPDFDLDAFERVLAVNVRGVFLGLKFVLPVLEDGGAVVNTASGAAFAAGAGNVAYVTSKHAVLGLTRAAAVEAAERGIRVNAVCPGAVEGRMMRSIDAQRLSTEDVPAGNPLGRRARPEEIADTVAFLLSPQASFVTGEALVVDGGKRART</sequence>
<comment type="similarity">
    <text evidence="1">Belongs to the short-chain dehydrogenases/reductases (SDR) family.</text>
</comment>
<dbReference type="EMBL" id="CP142149">
    <property type="protein sequence ID" value="WSE31629.1"/>
    <property type="molecule type" value="Genomic_DNA"/>
</dbReference>
<gene>
    <name evidence="3" type="ORF">VSH64_05840</name>
</gene>
<accession>A0ABZ1IC68</accession>
<dbReference type="InterPro" id="IPR036291">
    <property type="entry name" value="NAD(P)-bd_dom_sf"/>
</dbReference>
<dbReference type="RefSeq" id="WP_326834436.1">
    <property type="nucleotide sequence ID" value="NZ_CP142149.1"/>
</dbReference>
<dbReference type="Gene3D" id="3.40.50.720">
    <property type="entry name" value="NAD(P)-binding Rossmann-like Domain"/>
    <property type="match status" value="1"/>
</dbReference>
<keyword evidence="2" id="KW-0560">Oxidoreductase</keyword>
<dbReference type="PROSITE" id="PS00061">
    <property type="entry name" value="ADH_SHORT"/>
    <property type="match status" value="1"/>
</dbReference>
<evidence type="ECO:0000256" key="2">
    <source>
        <dbReference type="ARBA" id="ARBA00023002"/>
    </source>
</evidence>
<dbReference type="InterPro" id="IPR002347">
    <property type="entry name" value="SDR_fam"/>
</dbReference>
<keyword evidence="4" id="KW-1185">Reference proteome</keyword>
<dbReference type="SUPFAM" id="SSF51735">
    <property type="entry name" value="NAD(P)-binding Rossmann-fold domains"/>
    <property type="match status" value="1"/>
</dbReference>
<dbReference type="PRINTS" id="PR00081">
    <property type="entry name" value="GDHRDH"/>
</dbReference>
<name>A0ABZ1IC68_9PSEU</name>
<dbReference type="PANTHER" id="PTHR24321:SF12">
    <property type="entry name" value="SHORT-CHAIN DEHYDROGENASE_REDUCTASE FAMILY, PUTATIVE (AFU_ORTHOLOGUE AFUA_5G14340)-RELATED"/>
    <property type="match status" value="1"/>
</dbReference>
<dbReference type="PANTHER" id="PTHR24321">
    <property type="entry name" value="DEHYDROGENASES, SHORT CHAIN"/>
    <property type="match status" value="1"/>
</dbReference>
<dbReference type="PRINTS" id="PR00080">
    <property type="entry name" value="SDRFAMILY"/>
</dbReference>